<protein>
    <submittedName>
        <fullName evidence="1">Uncharacterized protein</fullName>
    </submittedName>
</protein>
<sequence>MSQLDHQLASLATQWARRLGGDGQEREAVWDEVVGLARIRLAWNKPRSAKETIVIVLGVLQAVMAFAACERFGQKEGLHDCSAVVGYYLFRATIRATKRPLTSLESAVISFSDDLNLLTGTG</sequence>
<dbReference type="Proteomes" id="UP000279259">
    <property type="component" value="Unassembled WGS sequence"/>
</dbReference>
<comment type="caution">
    <text evidence="1">The sequence shown here is derived from an EMBL/GenBank/DDBJ whole genome shotgun (WGS) entry which is preliminary data.</text>
</comment>
<evidence type="ECO:0000313" key="1">
    <source>
        <dbReference type="EMBL" id="RSH90075.1"/>
    </source>
</evidence>
<proteinExistence type="predicted"/>
<dbReference type="AlphaFoldDB" id="A0A427YFX9"/>
<dbReference type="OrthoDB" id="10305095at2759"/>
<gene>
    <name evidence="1" type="ORF">EHS25_001408</name>
</gene>
<reference evidence="1 2" key="1">
    <citation type="submission" date="2018-11" db="EMBL/GenBank/DDBJ databases">
        <title>Genome sequence of Saitozyma podzolica DSM 27192.</title>
        <authorList>
            <person name="Aliyu H."/>
            <person name="Gorte O."/>
            <person name="Ochsenreither K."/>
        </authorList>
    </citation>
    <scope>NUCLEOTIDE SEQUENCE [LARGE SCALE GENOMIC DNA]</scope>
    <source>
        <strain evidence="1 2">DSM 27192</strain>
    </source>
</reference>
<keyword evidence="2" id="KW-1185">Reference proteome</keyword>
<dbReference type="EMBL" id="RSCD01000011">
    <property type="protein sequence ID" value="RSH90075.1"/>
    <property type="molecule type" value="Genomic_DNA"/>
</dbReference>
<organism evidence="1 2">
    <name type="scientific">Saitozyma podzolica</name>
    <dbReference type="NCBI Taxonomy" id="1890683"/>
    <lineage>
        <taxon>Eukaryota</taxon>
        <taxon>Fungi</taxon>
        <taxon>Dikarya</taxon>
        <taxon>Basidiomycota</taxon>
        <taxon>Agaricomycotina</taxon>
        <taxon>Tremellomycetes</taxon>
        <taxon>Tremellales</taxon>
        <taxon>Trimorphomycetaceae</taxon>
        <taxon>Saitozyma</taxon>
    </lineage>
</organism>
<accession>A0A427YFX9</accession>
<evidence type="ECO:0000313" key="2">
    <source>
        <dbReference type="Proteomes" id="UP000279259"/>
    </source>
</evidence>
<name>A0A427YFX9_9TREE</name>